<name>A0A382T0V7_9ZZZZ</name>
<organism evidence="1">
    <name type="scientific">marine metagenome</name>
    <dbReference type="NCBI Taxonomy" id="408172"/>
    <lineage>
        <taxon>unclassified sequences</taxon>
        <taxon>metagenomes</taxon>
        <taxon>ecological metagenomes</taxon>
    </lineage>
</organism>
<gene>
    <name evidence="1" type="ORF">METZ01_LOCUS368694</name>
</gene>
<reference evidence="1" key="1">
    <citation type="submission" date="2018-05" db="EMBL/GenBank/DDBJ databases">
        <authorList>
            <person name="Lanie J.A."/>
            <person name="Ng W.-L."/>
            <person name="Kazmierczak K.M."/>
            <person name="Andrzejewski T.M."/>
            <person name="Davidsen T.M."/>
            <person name="Wayne K.J."/>
            <person name="Tettelin H."/>
            <person name="Glass J.I."/>
            <person name="Rusch D."/>
            <person name="Podicherti R."/>
            <person name="Tsui H.-C.T."/>
            <person name="Winkler M.E."/>
        </authorList>
    </citation>
    <scope>NUCLEOTIDE SEQUENCE</scope>
</reference>
<protein>
    <submittedName>
        <fullName evidence="1">Uncharacterized protein</fullName>
    </submittedName>
</protein>
<evidence type="ECO:0000313" key="1">
    <source>
        <dbReference type="EMBL" id="SVD15840.1"/>
    </source>
</evidence>
<accession>A0A382T0V7</accession>
<feature type="non-terminal residue" evidence="1">
    <location>
        <position position="28"/>
    </location>
</feature>
<dbReference type="AlphaFoldDB" id="A0A382T0V7"/>
<proteinExistence type="predicted"/>
<dbReference type="EMBL" id="UINC01133106">
    <property type="protein sequence ID" value="SVD15840.1"/>
    <property type="molecule type" value="Genomic_DNA"/>
</dbReference>
<sequence length="28" mass="3321">MVDNGKKRPVEIFINSKDLSRSHEYIML</sequence>
<feature type="non-terminal residue" evidence="1">
    <location>
        <position position="1"/>
    </location>
</feature>